<feature type="compositionally biased region" description="Pro residues" evidence="2">
    <location>
        <begin position="162"/>
        <end position="180"/>
    </location>
</feature>
<feature type="domain" description="M23ase beta-sheet core" evidence="4">
    <location>
        <begin position="52"/>
        <end position="146"/>
    </location>
</feature>
<evidence type="ECO:0000313" key="6">
    <source>
        <dbReference type="Proteomes" id="UP001612741"/>
    </source>
</evidence>
<sequence length="190" mass="20427">MPHPVLTILLALTTALAPPLPPPTTPTWTWPTPGSPQILRRFTPPPAPWLSGHRGVDLAARPGATIHAAGEGTIGYAAPVAGRGVVTIHHPNGLRTTYLPVHPSVRRGQQVTTGTPIGTLQPLPTPHCQDHCLHWGLLRDRRYLDPLLLTGTGLIRLLPHWPANPPEPGPENHPPPPAPPMSKKWQIGAE</sequence>
<dbReference type="SUPFAM" id="SSF51261">
    <property type="entry name" value="Duplicated hybrid motif"/>
    <property type="match status" value="1"/>
</dbReference>
<dbReference type="Gene3D" id="2.70.70.10">
    <property type="entry name" value="Glucose Permease (Domain IIA)"/>
    <property type="match status" value="1"/>
</dbReference>
<organism evidence="5 6">
    <name type="scientific">Nonomuraea typhae</name>
    <dbReference type="NCBI Taxonomy" id="2603600"/>
    <lineage>
        <taxon>Bacteria</taxon>
        <taxon>Bacillati</taxon>
        <taxon>Actinomycetota</taxon>
        <taxon>Actinomycetes</taxon>
        <taxon>Streptosporangiales</taxon>
        <taxon>Streptosporangiaceae</taxon>
        <taxon>Nonomuraea</taxon>
    </lineage>
</organism>
<evidence type="ECO:0000256" key="3">
    <source>
        <dbReference type="SAM" id="SignalP"/>
    </source>
</evidence>
<dbReference type="EC" id="3.4.24.-" evidence="5"/>
<feature type="chain" id="PRO_5045695380" evidence="3">
    <location>
        <begin position="18"/>
        <end position="190"/>
    </location>
</feature>
<dbReference type="CDD" id="cd12797">
    <property type="entry name" value="M23_peptidase"/>
    <property type="match status" value="1"/>
</dbReference>
<accession>A0ABW7YY23</accession>
<reference evidence="5 6" key="1">
    <citation type="submission" date="2024-10" db="EMBL/GenBank/DDBJ databases">
        <title>The Natural Products Discovery Center: Release of the First 8490 Sequenced Strains for Exploring Actinobacteria Biosynthetic Diversity.</title>
        <authorList>
            <person name="Kalkreuter E."/>
            <person name="Kautsar S.A."/>
            <person name="Yang D."/>
            <person name="Bader C.D."/>
            <person name="Teijaro C.N."/>
            <person name="Fluegel L."/>
            <person name="Davis C.M."/>
            <person name="Simpson J.R."/>
            <person name="Lauterbach L."/>
            <person name="Steele A.D."/>
            <person name="Gui C."/>
            <person name="Meng S."/>
            <person name="Li G."/>
            <person name="Viehrig K."/>
            <person name="Ye F."/>
            <person name="Su P."/>
            <person name="Kiefer A.F."/>
            <person name="Nichols A."/>
            <person name="Cepeda A.J."/>
            <person name="Yan W."/>
            <person name="Fan B."/>
            <person name="Jiang Y."/>
            <person name="Adhikari A."/>
            <person name="Zheng C.-J."/>
            <person name="Schuster L."/>
            <person name="Cowan T.M."/>
            <person name="Smanski M.J."/>
            <person name="Chevrette M.G."/>
            <person name="De Carvalho L.P.S."/>
            <person name="Shen B."/>
        </authorList>
    </citation>
    <scope>NUCLEOTIDE SEQUENCE [LARGE SCALE GENOMIC DNA]</scope>
    <source>
        <strain evidence="5 6">NPDC050545</strain>
    </source>
</reference>
<keyword evidence="5" id="KW-0378">Hydrolase</keyword>
<dbReference type="InterPro" id="IPR011055">
    <property type="entry name" value="Dup_hybrid_motif"/>
</dbReference>
<evidence type="ECO:0000259" key="4">
    <source>
        <dbReference type="Pfam" id="PF01551"/>
    </source>
</evidence>
<feature type="signal peptide" evidence="3">
    <location>
        <begin position="1"/>
        <end position="17"/>
    </location>
</feature>
<evidence type="ECO:0000256" key="1">
    <source>
        <dbReference type="ARBA" id="ARBA00022729"/>
    </source>
</evidence>
<gene>
    <name evidence="5" type="ORF">ACIBG2_25890</name>
</gene>
<dbReference type="Proteomes" id="UP001612741">
    <property type="component" value="Unassembled WGS sequence"/>
</dbReference>
<dbReference type="PANTHER" id="PTHR21666">
    <property type="entry name" value="PEPTIDASE-RELATED"/>
    <property type="match status" value="1"/>
</dbReference>
<proteinExistence type="predicted"/>
<evidence type="ECO:0000313" key="5">
    <source>
        <dbReference type="EMBL" id="MFI6500832.1"/>
    </source>
</evidence>
<keyword evidence="1 3" id="KW-0732">Signal</keyword>
<dbReference type="RefSeq" id="WP_397085002.1">
    <property type="nucleotide sequence ID" value="NZ_JBITGY010000007.1"/>
</dbReference>
<keyword evidence="6" id="KW-1185">Reference proteome</keyword>
<dbReference type="Pfam" id="PF01551">
    <property type="entry name" value="Peptidase_M23"/>
    <property type="match status" value="1"/>
</dbReference>
<dbReference type="InterPro" id="IPR050570">
    <property type="entry name" value="Cell_wall_metabolism_enzyme"/>
</dbReference>
<dbReference type="InterPro" id="IPR016047">
    <property type="entry name" value="M23ase_b-sheet_dom"/>
</dbReference>
<dbReference type="EMBL" id="JBITGY010000007">
    <property type="protein sequence ID" value="MFI6500832.1"/>
    <property type="molecule type" value="Genomic_DNA"/>
</dbReference>
<dbReference type="GO" id="GO:0016787">
    <property type="term" value="F:hydrolase activity"/>
    <property type="evidence" value="ECO:0007669"/>
    <property type="project" value="UniProtKB-KW"/>
</dbReference>
<evidence type="ECO:0000256" key="2">
    <source>
        <dbReference type="SAM" id="MobiDB-lite"/>
    </source>
</evidence>
<feature type="region of interest" description="Disordered" evidence="2">
    <location>
        <begin position="162"/>
        <end position="190"/>
    </location>
</feature>
<comment type="caution">
    <text evidence="5">The sequence shown here is derived from an EMBL/GenBank/DDBJ whole genome shotgun (WGS) entry which is preliminary data.</text>
</comment>
<name>A0ABW7YY23_9ACTN</name>
<dbReference type="PANTHER" id="PTHR21666:SF289">
    <property type="entry name" value="L-ALA--D-GLU ENDOPEPTIDASE"/>
    <property type="match status" value="1"/>
</dbReference>
<protein>
    <submittedName>
        <fullName evidence="5">M23 family metallopeptidase</fullName>
        <ecNumber evidence="5">3.4.24.-</ecNumber>
    </submittedName>
</protein>